<comment type="caution">
    <text evidence="1">The sequence shown here is derived from an EMBL/GenBank/DDBJ whole genome shotgun (WGS) entry which is preliminary data.</text>
</comment>
<dbReference type="Proteomes" id="UP000887013">
    <property type="component" value="Unassembled WGS sequence"/>
</dbReference>
<proteinExistence type="predicted"/>
<evidence type="ECO:0000313" key="2">
    <source>
        <dbReference type="Proteomes" id="UP000887013"/>
    </source>
</evidence>
<keyword evidence="2" id="KW-1185">Reference proteome</keyword>
<dbReference type="EMBL" id="BMAW01121181">
    <property type="protein sequence ID" value="GFT92981.1"/>
    <property type="molecule type" value="Genomic_DNA"/>
</dbReference>
<gene>
    <name evidence="1" type="ORF">NPIL_116331</name>
</gene>
<protein>
    <submittedName>
        <fullName evidence="1">Uncharacterized protein</fullName>
    </submittedName>
</protein>
<dbReference type="AlphaFoldDB" id="A0A8X6PW93"/>
<accession>A0A8X6PW93</accession>
<reference evidence="1" key="1">
    <citation type="submission" date="2020-08" db="EMBL/GenBank/DDBJ databases">
        <title>Multicomponent nature underlies the extraordinary mechanical properties of spider dragline silk.</title>
        <authorList>
            <person name="Kono N."/>
            <person name="Nakamura H."/>
            <person name="Mori M."/>
            <person name="Yoshida Y."/>
            <person name="Ohtoshi R."/>
            <person name="Malay A.D."/>
            <person name="Moran D.A.P."/>
            <person name="Tomita M."/>
            <person name="Numata K."/>
            <person name="Arakawa K."/>
        </authorList>
    </citation>
    <scope>NUCLEOTIDE SEQUENCE</scope>
</reference>
<sequence length="188" mass="20684">MVCNSPELCGLSSGSRTKSTTPIALGTGDVRPGLSFFKAIESLEDLLLCLPLHFLLRRLSTSQQFNNICFLSPKSVQNFLVRIPALVNKAQYHTNSQSLLFKYQSPPSEGDYRLPQQSIKLLTLRVVPDLPAASIISARGLLSTSSSSEILQSTPRLLFKVYQNLSHSSPSSMLCNGQRQSFLNLHSS</sequence>
<evidence type="ECO:0000313" key="1">
    <source>
        <dbReference type="EMBL" id="GFT92981.1"/>
    </source>
</evidence>
<organism evidence="1 2">
    <name type="scientific">Nephila pilipes</name>
    <name type="common">Giant wood spider</name>
    <name type="synonym">Nephila maculata</name>
    <dbReference type="NCBI Taxonomy" id="299642"/>
    <lineage>
        <taxon>Eukaryota</taxon>
        <taxon>Metazoa</taxon>
        <taxon>Ecdysozoa</taxon>
        <taxon>Arthropoda</taxon>
        <taxon>Chelicerata</taxon>
        <taxon>Arachnida</taxon>
        <taxon>Araneae</taxon>
        <taxon>Araneomorphae</taxon>
        <taxon>Entelegynae</taxon>
        <taxon>Araneoidea</taxon>
        <taxon>Nephilidae</taxon>
        <taxon>Nephila</taxon>
    </lineage>
</organism>
<name>A0A8X6PW93_NEPPI</name>